<dbReference type="AlphaFoldDB" id="A0A5B7G2T1"/>
<evidence type="ECO:0000313" key="1">
    <source>
        <dbReference type="EMBL" id="MPC54390.1"/>
    </source>
</evidence>
<proteinExistence type="predicted"/>
<reference evidence="1 2" key="1">
    <citation type="submission" date="2019-05" db="EMBL/GenBank/DDBJ databases">
        <title>Another draft genome of Portunus trituberculatus and its Hox gene families provides insights of decapod evolution.</title>
        <authorList>
            <person name="Jeong J.-H."/>
            <person name="Song I."/>
            <person name="Kim S."/>
            <person name="Choi T."/>
            <person name="Kim D."/>
            <person name="Ryu S."/>
            <person name="Kim W."/>
        </authorList>
    </citation>
    <scope>NUCLEOTIDE SEQUENCE [LARGE SCALE GENOMIC DNA]</scope>
    <source>
        <tissue evidence="1">Muscle</tissue>
    </source>
</reference>
<evidence type="ECO:0000313" key="2">
    <source>
        <dbReference type="Proteomes" id="UP000324222"/>
    </source>
</evidence>
<protein>
    <recommendedName>
        <fullName evidence="3">RNA-directed DNA polymerase from mobile element jockey</fullName>
    </recommendedName>
</protein>
<dbReference type="OrthoDB" id="6366904at2759"/>
<sequence>MSGCLSRNLGVTIDRELRYDTHITSVARQTSQHVLALCRVAGCVDPRGILTLYKAQIRSCMEYGALTWMSSPSTYTRRRDAVQRRALRVLGKDEEIAASITSLEHRRDIATLTMCHKAWVQHTPHLTRLSLPPHPPGRQAGGGASLPLLTTPAIFQSQGSASVEPLHGGHA</sequence>
<accession>A0A5B7G2T1</accession>
<organism evidence="1 2">
    <name type="scientific">Portunus trituberculatus</name>
    <name type="common">Swimming crab</name>
    <name type="synonym">Neptunus trituberculatus</name>
    <dbReference type="NCBI Taxonomy" id="210409"/>
    <lineage>
        <taxon>Eukaryota</taxon>
        <taxon>Metazoa</taxon>
        <taxon>Ecdysozoa</taxon>
        <taxon>Arthropoda</taxon>
        <taxon>Crustacea</taxon>
        <taxon>Multicrustacea</taxon>
        <taxon>Malacostraca</taxon>
        <taxon>Eumalacostraca</taxon>
        <taxon>Eucarida</taxon>
        <taxon>Decapoda</taxon>
        <taxon>Pleocyemata</taxon>
        <taxon>Brachyura</taxon>
        <taxon>Eubrachyura</taxon>
        <taxon>Portunoidea</taxon>
        <taxon>Portunidae</taxon>
        <taxon>Portuninae</taxon>
        <taxon>Portunus</taxon>
    </lineage>
</organism>
<keyword evidence="2" id="KW-1185">Reference proteome</keyword>
<dbReference type="Proteomes" id="UP000324222">
    <property type="component" value="Unassembled WGS sequence"/>
</dbReference>
<name>A0A5B7G2T1_PORTR</name>
<dbReference type="EMBL" id="VSRR010012322">
    <property type="protein sequence ID" value="MPC54390.1"/>
    <property type="molecule type" value="Genomic_DNA"/>
</dbReference>
<comment type="caution">
    <text evidence="1">The sequence shown here is derived from an EMBL/GenBank/DDBJ whole genome shotgun (WGS) entry which is preliminary data.</text>
</comment>
<gene>
    <name evidence="1" type="ORF">E2C01_048304</name>
</gene>
<evidence type="ECO:0008006" key="3">
    <source>
        <dbReference type="Google" id="ProtNLM"/>
    </source>
</evidence>